<gene>
    <name evidence="1" type="ORF">SAMN05216577_10859</name>
</gene>
<reference evidence="1 2" key="1">
    <citation type="submission" date="2016-10" db="EMBL/GenBank/DDBJ databases">
        <authorList>
            <person name="Varghese N."/>
            <person name="Submissions S."/>
        </authorList>
    </citation>
    <scope>NUCLEOTIDE SEQUENCE [LARGE SCALE GENOMIC DNA]</scope>
    <source>
        <strain evidence="1 2">LMG 18378</strain>
    </source>
</reference>
<dbReference type="AlphaFoldDB" id="A0AAQ1KF59"/>
<organism evidence="1 2">
    <name type="scientific">Pseudomonas citronellolis</name>
    <dbReference type="NCBI Taxonomy" id="53408"/>
    <lineage>
        <taxon>Bacteria</taxon>
        <taxon>Pseudomonadati</taxon>
        <taxon>Pseudomonadota</taxon>
        <taxon>Gammaproteobacteria</taxon>
        <taxon>Pseudomonadales</taxon>
        <taxon>Pseudomonadaceae</taxon>
        <taxon>Pseudomonas</taxon>
    </lineage>
</organism>
<comment type="caution">
    <text evidence="1">The sequence shown here is derived from an EMBL/GenBank/DDBJ whole genome shotgun (WGS) entry which is preliminary data.</text>
</comment>
<proteinExistence type="predicted"/>
<evidence type="ECO:0000313" key="2">
    <source>
        <dbReference type="Proteomes" id="UP000183385"/>
    </source>
</evidence>
<dbReference type="EMBL" id="FOLS01000008">
    <property type="protein sequence ID" value="SFC62313.1"/>
    <property type="molecule type" value="Genomic_DNA"/>
</dbReference>
<keyword evidence="2" id="KW-1185">Reference proteome</keyword>
<protein>
    <submittedName>
        <fullName evidence="1">Uncharacterized protein</fullName>
    </submittedName>
</protein>
<evidence type="ECO:0000313" key="1">
    <source>
        <dbReference type="EMBL" id="SFC62313.1"/>
    </source>
</evidence>
<accession>A0AAQ1KF59</accession>
<sequence length="46" mass="4621">MNELLKTFGLHDEAALATAAVPYPASGVAGWINGAEPARDGGPGAR</sequence>
<dbReference type="RefSeq" id="WP_159458819.1">
    <property type="nucleotide sequence ID" value="NZ_BGPP01000012.1"/>
</dbReference>
<name>A0AAQ1KF59_9PSED</name>
<dbReference type="Proteomes" id="UP000183385">
    <property type="component" value="Unassembled WGS sequence"/>
</dbReference>